<evidence type="ECO:0000313" key="1">
    <source>
        <dbReference type="EMBL" id="MDW6094051.1"/>
    </source>
</evidence>
<name>A0ABU4IXC2_9VIBR</name>
<reference evidence="1 2" key="1">
    <citation type="submission" date="2023-11" db="EMBL/GenBank/DDBJ databases">
        <title>Plant-associative lifestyle of Vibrio porteresiae and its evolutionary dynamics.</title>
        <authorList>
            <person name="Rameshkumar N."/>
            <person name="Kirti K."/>
        </authorList>
    </citation>
    <scope>NUCLEOTIDE SEQUENCE [LARGE SCALE GENOMIC DNA]</scope>
    <source>
        <strain evidence="1 2">MSSRF7</strain>
    </source>
</reference>
<sequence>MTTITKAQARVIQQVALFTASQRNRSFVNMFTEEAPKAATGDKKTERQTSPHAPIVRISDLSKTAGDTVDMQIVHKLSKRPTMGDRKIAGRGEGLDFTDFDLKIDQGRHQVDAGGKMSQQRTVHDLRKTARTLLGPYFNDLQDQIATFHLAGARGDFFEDDMIVPLADDEEFSEIMVNELLPPTYDRHFFGGDATSFEGLDQADVFSLETVDNLSLYLEEMAHPIQPVRFTGDDLAGDEPFYVLNVTPRQWYDWSQTATYKDWQQLVAAAINRGRNFKHPVFSGECAMRGNILVRKYKGAPVRFNAGSTVNVSANDKSATVEQKTAGTTIDRAILLGGQALASAWGKTQNGGQFSINEEKTDAGNRTEITIGWMNGLKKIRFKDKTGRVNDHGAMALDTAVSAGV</sequence>
<protein>
    <submittedName>
        <fullName evidence="1">N4-gp56 family major capsid protein</fullName>
    </submittedName>
</protein>
<comment type="caution">
    <text evidence="1">The sequence shown here is derived from an EMBL/GenBank/DDBJ whole genome shotgun (WGS) entry which is preliminary data.</text>
</comment>
<accession>A0ABU4IXC2</accession>
<gene>
    <name evidence="1" type="ORF">SBX64_16045</name>
</gene>
<dbReference type="InterPro" id="IPR025267">
    <property type="entry name" value="ORF017-like"/>
</dbReference>
<dbReference type="Proteomes" id="UP001279860">
    <property type="component" value="Unassembled WGS sequence"/>
</dbReference>
<keyword evidence="2" id="KW-1185">Reference proteome</keyword>
<organism evidence="1 2">
    <name type="scientific">Vibrio rhizosphaerae</name>
    <dbReference type="NCBI Taxonomy" id="398736"/>
    <lineage>
        <taxon>Bacteria</taxon>
        <taxon>Pseudomonadati</taxon>
        <taxon>Pseudomonadota</taxon>
        <taxon>Gammaproteobacteria</taxon>
        <taxon>Vibrionales</taxon>
        <taxon>Vibrionaceae</taxon>
        <taxon>Vibrio</taxon>
    </lineage>
</organism>
<dbReference type="Pfam" id="PF13252">
    <property type="entry name" value="Phage_capsid_3"/>
    <property type="match status" value="1"/>
</dbReference>
<dbReference type="RefSeq" id="WP_318585404.1">
    <property type="nucleotide sequence ID" value="NZ_JAWRCP010000002.1"/>
</dbReference>
<dbReference type="NCBIfam" id="TIGR04387">
    <property type="entry name" value="capsid_maj_N4"/>
    <property type="match status" value="1"/>
</dbReference>
<proteinExistence type="predicted"/>
<dbReference type="EMBL" id="JAWRCP010000002">
    <property type="protein sequence ID" value="MDW6094051.1"/>
    <property type="molecule type" value="Genomic_DNA"/>
</dbReference>
<evidence type="ECO:0000313" key="2">
    <source>
        <dbReference type="Proteomes" id="UP001279860"/>
    </source>
</evidence>